<evidence type="ECO:0000256" key="4">
    <source>
        <dbReference type="ARBA" id="ARBA00022525"/>
    </source>
</evidence>
<reference evidence="12 13" key="1">
    <citation type="submission" date="2018-10" db="EMBL/GenBank/DDBJ databases">
        <title>Draft Genome Sequence of Anaerotignum sp. KCTC 15736.</title>
        <authorList>
            <person name="Choi S.H."/>
            <person name="Kim J.S."/>
            <person name="Kang S.W."/>
            <person name="Lee J.S."/>
            <person name="Park S.H."/>
        </authorList>
    </citation>
    <scope>NUCLEOTIDE SEQUENCE [LARGE SCALE GENOMIC DNA]</scope>
    <source>
        <strain evidence="12 13">KCTC 15736</strain>
    </source>
</reference>
<evidence type="ECO:0000256" key="8">
    <source>
        <dbReference type="ARBA" id="ARBA00023237"/>
    </source>
</evidence>
<dbReference type="PANTHER" id="PTHR43308:SF5">
    <property type="entry name" value="S-LAYER PROTEIN _ PEPTIDOGLYCAN ENDO-BETA-N-ACETYLGLUCOSAMINIDASE"/>
    <property type="match status" value="1"/>
</dbReference>
<dbReference type="InterPro" id="IPR003368">
    <property type="entry name" value="POMP_repeat"/>
</dbReference>
<feature type="region of interest" description="Disordered" evidence="9">
    <location>
        <begin position="28"/>
        <end position="144"/>
    </location>
</feature>
<dbReference type="OrthoDB" id="174569at2"/>
<feature type="chain" id="PRO_5019341642" description="SLH domain-containing protein" evidence="10">
    <location>
        <begin position="31"/>
        <end position="956"/>
    </location>
</feature>
<proteinExistence type="predicted"/>
<evidence type="ECO:0000256" key="7">
    <source>
        <dbReference type="ARBA" id="ARBA00023136"/>
    </source>
</evidence>
<dbReference type="Pfam" id="PF00395">
    <property type="entry name" value="SLH"/>
    <property type="match status" value="3"/>
</dbReference>
<keyword evidence="4" id="KW-0964">Secreted</keyword>
<feature type="compositionally biased region" description="Low complexity" evidence="9">
    <location>
        <begin position="53"/>
        <end position="96"/>
    </location>
</feature>
<evidence type="ECO:0000256" key="10">
    <source>
        <dbReference type="SAM" id="SignalP"/>
    </source>
</evidence>
<comment type="subcellular location">
    <subcellularLocation>
        <location evidence="1">Cell envelope</location>
    </subcellularLocation>
    <subcellularLocation>
        <location evidence="2">Cell outer membrane</location>
    </subcellularLocation>
    <subcellularLocation>
        <location evidence="3">Secreted</location>
    </subcellularLocation>
</comment>
<dbReference type="SMART" id="SM00710">
    <property type="entry name" value="PbH1"/>
    <property type="match status" value="10"/>
</dbReference>
<organism evidence="12 13">
    <name type="scientific">Anaerotignum faecicola</name>
    <dbReference type="NCBI Taxonomy" id="2358141"/>
    <lineage>
        <taxon>Bacteria</taxon>
        <taxon>Bacillati</taxon>
        <taxon>Bacillota</taxon>
        <taxon>Clostridia</taxon>
        <taxon>Lachnospirales</taxon>
        <taxon>Anaerotignaceae</taxon>
        <taxon>Anaerotignum</taxon>
    </lineage>
</organism>
<evidence type="ECO:0000313" key="12">
    <source>
        <dbReference type="EMBL" id="GCB29061.1"/>
    </source>
</evidence>
<accession>A0A401LBW1</accession>
<dbReference type="InterPro" id="IPR011050">
    <property type="entry name" value="Pectin_lyase_fold/virulence"/>
</dbReference>
<evidence type="ECO:0000256" key="5">
    <source>
        <dbReference type="ARBA" id="ARBA00022729"/>
    </source>
</evidence>
<dbReference type="Pfam" id="PF02415">
    <property type="entry name" value="Chlam_PMP"/>
    <property type="match status" value="1"/>
</dbReference>
<dbReference type="GO" id="GO:0005576">
    <property type="term" value="C:extracellular region"/>
    <property type="evidence" value="ECO:0007669"/>
    <property type="project" value="UniProtKB-SubCell"/>
</dbReference>
<feature type="domain" description="SLH" evidence="11">
    <location>
        <begin position="845"/>
        <end position="902"/>
    </location>
</feature>
<feature type="domain" description="SLH" evidence="11">
    <location>
        <begin position="781"/>
        <end position="844"/>
    </location>
</feature>
<dbReference type="InterPro" id="IPR012332">
    <property type="entry name" value="Autotransporter_pectin_lyase_C"/>
</dbReference>
<dbReference type="InterPro" id="IPR006626">
    <property type="entry name" value="PbH1"/>
</dbReference>
<feature type="compositionally biased region" description="Basic and acidic residues" evidence="9">
    <location>
        <begin position="130"/>
        <end position="144"/>
    </location>
</feature>
<protein>
    <recommendedName>
        <fullName evidence="11">SLH domain-containing protein</fullName>
    </recommendedName>
</protein>
<evidence type="ECO:0000259" key="11">
    <source>
        <dbReference type="PROSITE" id="PS51272"/>
    </source>
</evidence>
<evidence type="ECO:0000256" key="1">
    <source>
        <dbReference type="ARBA" id="ARBA00004196"/>
    </source>
</evidence>
<keyword evidence="6" id="KW-0677">Repeat</keyword>
<dbReference type="SUPFAM" id="SSF51126">
    <property type="entry name" value="Pectin lyase-like"/>
    <property type="match status" value="1"/>
</dbReference>
<dbReference type="AlphaFoldDB" id="A0A401LBW1"/>
<dbReference type="EMBL" id="BHVZ01000001">
    <property type="protein sequence ID" value="GCB29061.1"/>
    <property type="molecule type" value="Genomic_DNA"/>
</dbReference>
<dbReference type="Proteomes" id="UP000287361">
    <property type="component" value="Unassembled WGS sequence"/>
</dbReference>
<dbReference type="GO" id="GO:0009279">
    <property type="term" value="C:cell outer membrane"/>
    <property type="evidence" value="ECO:0007669"/>
    <property type="project" value="UniProtKB-SubCell"/>
</dbReference>
<dbReference type="InterPro" id="IPR001119">
    <property type="entry name" value="SLH_dom"/>
</dbReference>
<keyword evidence="13" id="KW-1185">Reference proteome</keyword>
<name>A0A401LBW1_9FIRM</name>
<keyword evidence="8" id="KW-0998">Cell outer membrane</keyword>
<evidence type="ECO:0000256" key="3">
    <source>
        <dbReference type="ARBA" id="ARBA00004613"/>
    </source>
</evidence>
<gene>
    <name evidence="12" type="ORF">KGMB03357_07220</name>
</gene>
<evidence type="ECO:0000256" key="6">
    <source>
        <dbReference type="ARBA" id="ARBA00022737"/>
    </source>
</evidence>
<dbReference type="Gene3D" id="2.160.20.20">
    <property type="match status" value="1"/>
</dbReference>
<sequence>MTEKNKGKKLLTWTLALSMTLALPPVGVFAEDGAGGEGSQQTNSAPAAEQSDGSSNGSGTSNSETTEPTSTPENGGQKTETAPPSGTTGTSTSSGEGQNGKDETLKPLLAPVSGGEATKDEGESNPAPIKGEDENKDETTGEVKHEATIDGTQYDTLKEAIRAAQDGDTVVLAKDVTANISINKSITLNLNGKTLTADEGERAIEITPTVDFPDELKTILRQSHSIENPYFPNIDFKSSPFLSEYEETYPDTFNLPVINVKIKNGTITGGDLSSKQDGENNQAFIRCGGGIRISSCTVELTDCNIEGNKARYGGGIFCSNSTVTIKGGTISGNTAVDGHGNLYAAGGGISSFRSDLIINDVRITDNTANKGNTSYGGGLGVRGGSLIMTDTTISKNKAIQSGGGICIGPVNSSSKSIFPVEFTITGGSISENECTYNGGGIYYDSVQTAEQSLPCSISGTEITKNKSTHSGGGIYLGNNTMLTVGDSTRICGNSATNEGGGISALNVTSLNLGKVDIKNNQASVRGGGIYAQTVGAFQPIITCSEGACIEENNAATGGGIATYAYPNTEAPMTINIEAGASVKNNTATAGGGVYTYDHTNLTVEEGVALYNNTATDMADDLFLYNSTSTLPKATDMSGDKILADGKEITGWFYDGWYKWNTEKNDWDAISRWGKEVDGSKYYDEYTPIAGETTSMALKAAYKPAPPSGGGGGGGGHRPKPKPTVEIPDDDALGLNNTDHFAYIVGYGNGEVQPQNSITRAEVAAIFFRLLEDGIRSENFTHQNDFSDVAADAWYCSSVSTLSRMGIIAGYPDGTFRPNAPITRAEFAAIATRFDNNGDKTPVSFTDIIGHWAEGEITVAANHGWVSGYGDDTFRPQNQITRAETMSLVNRVLKRLPETPADLLPDMITWTDNADTSSWYYLPVQEATNSHYYEFKENSKHEKWTELRETRDWSKLG</sequence>
<keyword evidence="7" id="KW-0472">Membrane</keyword>
<feature type="signal peptide" evidence="10">
    <location>
        <begin position="1"/>
        <end position="30"/>
    </location>
</feature>
<dbReference type="InterPro" id="IPR051465">
    <property type="entry name" value="Cell_Envelope_Struct_Comp"/>
</dbReference>
<comment type="caution">
    <text evidence="12">The sequence shown here is derived from an EMBL/GenBank/DDBJ whole genome shotgun (WGS) entry which is preliminary data.</text>
</comment>
<feature type="region of interest" description="Disordered" evidence="9">
    <location>
        <begin position="702"/>
        <end position="724"/>
    </location>
</feature>
<evidence type="ECO:0000256" key="9">
    <source>
        <dbReference type="SAM" id="MobiDB-lite"/>
    </source>
</evidence>
<keyword evidence="5 10" id="KW-0732">Signal</keyword>
<dbReference type="PANTHER" id="PTHR43308">
    <property type="entry name" value="OUTER MEMBRANE PROTEIN ALPHA-RELATED"/>
    <property type="match status" value="1"/>
</dbReference>
<evidence type="ECO:0000313" key="13">
    <source>
        <dbReference type="Proteomes" id="UP000287361"/>
    </source>
</evidence>
<dbReference type="PROSITE" id="PS51272">
    <property type="entry name" value="SLH"/>
    <property type="match status" value="2"/>
</dbReference>
<evidence type="ECO:0000256" key="2">
    <source>
        <dbReference type="ARBA" id="ARBA00004442"/>
    </source>
</evidence>